<dbReference type="PANTHER" id="PTHR45614">
    <property type="entry name" value="MYB PROTEIN-RELATED"/>
    <property type="match status" value="1"/>
</dbReference>
<dbReference type="GO" id="GO:0000978">
    <property type="term" value="F:RNA polymerase II cis-regulatory region sequence-specific DNA binding"/>
    <property type="evidence" value="ECO:0007669"/>
    <property type="project" value="TreeGrafter"/>
</dbReference>
<dbReference type="Pfam" id="PF00249">
    <property type="entry name" value="Myb_DNA-binding"/>
    <property type="match status" value="1"/>
</dbReference>
<evidence type="ECO:0000259" key="3">
    <source>
        <dbReference type="PROSITE" id="PS51294"/>
    </source>
</evidence>
<evidence type="ECO:0000313" key="5">
    <source>
        <dbReference type="Proteomes" id="UP001303115"/>
    </source>
</evidence>
<dbReference type="InterPro" id="IPR050560">
    <property type="entry name" value="MYB_TF"/>
</dbReference>
<dbReference type="Gene3D" id="1.10.10.60">
    <property type="entry name" value="Homeodomain-like"/>
    <property type="match status" value="3"/>
</dbReference>
<dbReference type="GO" id="GO:0000278">
    <property type="term" value="P:mitotic cell cycle"/>
    <property type="evidence" value="ECO:0007669"/>
    <property type="project" value="TreeGrafter"/>
</dbReference>
<feature type="domain" description="Myb-like" evidence="2">
    <location>
        <begin position="61"/>
        <end position="106"/>
    </location>
</feature>
<sequence>MVRARRKWTAEEDAALVAAVKIAHAESRPLLWRELAKSVPGRSNKDCRRRWWNSLVDGTAKGPWVEEEDRRLIAAVQHYGTNWQLVSREVGSRNADQCSSHWSQVLDPNINCSDWTPEEDAHLLFAVITHGTNWATIAASHTPNRTTLALKNRYWTLRLKHSNKNEMDSRGSSGKSTPGTSNPLTAADWQPEPRRQSGDGAAAPREDEDDMYEDDDEDGEDDNEEDDAPDVEMQNAAAAGAPVSAPAYPDATNSREPAVFPRWGPGLQGMDASSYMRPMVYDPKLVEDSRMAQLAKAGGGMPLYACTTGANDAGNMSPVRGGIYQQTKELGPLDNCLDMRTAPGSFRPMSVSPTASAPNLHRVGEGGGTNSHGQLHFDASMAPPQKPPSTASMSSPTQTRFINTNSRNSTAAPGSHHVPVHGGLMGNPTAADLSPLVGSYGSYAAAATYQVSIDMLCTGADLDRLLSSVTGIGSGLTIKIDWNRPY</sequence>
<dbReference type="EMBL" id="MU854320">
    <property type="protein sequence ID" value="KAK4044301.1"/>
    <property type="molecule type" value="Genomic_DNA"/>
</dbReference>
<name>A0AAN6SW48_9PEZI</name>
<feature type="domain" description="HTH myb-type" evidence="3">
    <location>
        <begin position="61"/>
        <end position="110"/>
    </location>
</feature>
<dbReference type="SUPFAM" id="SSF46689">
    <property type="entry name" value="Homeodomain-like"/>
    <property type="match status" value="2"/>
</dbReference>
<feature type="domain" description="Myb-like" evidence="2">
    <location>
        <begin position="107"/>
        <end position="158"/>
    </location>
</feature>
<dbReference type="Pfam" id="PF13921">
    <property type="entry name" value="Myb_DNA-bind_6"/>
    <property type="match status" value="1"/>
</dbReference>
<dbReference type="PROSITE" id="PS51294">
    <property type="entry name" value="HTH_MYB"/>
    <property type="match status" value="3"/>
</dbReference>
<dbReference type="SMART" id="SM00717">
    <property type="entry name" value="SANT"/>
    <property type="match status" value="3"/>
</dbReference>
<dbReference type="GO" id="GO:0045944">
    <property type="term" value="P:positive regulation of transcription by RNA polymerase II"/>
    <property type="evidence" value="ECO:0007669"/>
    <property type="project" value="TreeGrafter"/>
</dbReference>
<accession>A0AAN6SW48</accession>
<dbReference type="Proteomes" id="UP001303115">
    <property type="component" value="Unassembled WGS sequence"/>
</dbReference>
<dbReference type="GO" id="GO:0005634">
    <property type="term" value="C:nucleus"/>
    <property type="evidence" value="ECO:0007669"/>
    <property type="project" value="TreeGrafter"/>
</dbReference>
<feature type="domain" description="Myb-like" evidence="2">
    <location>
        <begin position="1"/>
        <end position="55"/>
    </location>
</feature>
<evidence type="ECO:0000256" key="1">
    <source>
        <dbReference type="SAM" id="MobiDB-lite"/>
    </source>
</evidence>
<organism evidence="4 5">
    <name type="scientific">Parachaetomium inaequale</name>
    <dbReference type="NCBI Taxonomy" id="2588326"/>
    <lineage>
        <taxon>Eukaryota</taxon>
        <taxon>Fungi</taxon>
        <taxon>Dikarya</taxon>
        <taxon>Ascomycota</taxon>
        <taxon>Pezizomycotina</taxon>
        <taxon>Sordariomycetes</taxon>
        <taxon>Sordariomycetidae</taxon>
        <taxon>Sordariales</taxon>
        <taxon>Chaetomiaceae</taxon>
        <taxon>Parachaetomium</taxon>
    </lineage>
</organism>
<dbReference type="GO" id="GO:0000981">
    <property type="term" value="F:DNA-binding transcription factor activity, RNA polymerase II-specific"/>
    <property type="evidence" value="ECO:0007669"/>
    <property type="project" value="TreeGrafter"/>
</dbReference>
<feature type="compositionally biased region" description="Acidic residues" evidence="1">
    <location>
        <begin position="206"/>
        <end position="228"/>
    </location>
</feature>
<reference evidence="5" key="1">
    <citation type="journal article" date="2023" name="Mol. Phylogenet. Evol.">
        <title>Genome-scale phylogeny and comparative genomics of the fungal order Sordariales.</title>
        <authorList>
            <person name="Hensen N."/>
            <person name="Bonometti L."/>
            <person name="Westerberg I."/>
            <person name="Brannstrom I.O."/>
            <person name="Guillou S."/>
            <person name="Cros-Aarteil S."/>
            <person name="Calhoun S."/>
            <person name="Haridas S."/>
            <person name="Kuo A."/>
            <person name="Mondo S."/>
            <person name="Pangilinan J."/>
            <person name="Riley R."/>
            <person name="LaButti K."/>
            <person name="Andreopoulos B."/>
            <person name="Lipzen A."/>
            <person name="Chen C."/>
            <person name="Yan M."/>
            <person name="Daum C."/>
            <person name="Ng V."/>
            <person name="Clum A."/>
            <person name="Steindorff A."/>
            <person name="Ohm R.A."/>
            <person name="Martin F."/>
            <person name="Silar P."/>
            <person name="Natvig D.O."/>
            <person name="Lalanne C."/>
            <person name="Gautier V."/>
            <person name="Ament-Velasquez S.L."/>
            <person name="Kruys A."/>
            <person name="Hutchinson M.I."/>
            <person name="Powell A.J."/>
            <person name="Barry K."/>
            <person name="Miller A.N."/>
            <person name="Grigoriev I.V."/>
            <person name="Debuchy R."/>
            <person name="Gladieux P."/>
            <person name="Hiltunen Thoren M."/>
            <person name="Johannesson H."/>
        </authorList>
    </citation>
    <scope>NUCLEOTIDE SEQUENCE [LARGE SCALE GENOMIC DNA]</scope>
    <source>
        <strain evidence="5">CBS 284.82</strain>
    </source>
</reference>
<dbReference type="PROSITE" id="PS50090">
    <property type="entry name" value="MYB_LIKE"/>
    <property type="match status" value="3"/>
</dbReference>
<dbReference type="CDD" id="cd00167">
    <property type="entry name" value="SANT"/>
    <property type="match status" value="3"/>
</dbReference>
<dbReference type="InterPro" id="IPR001005">
    <property type="entry name" value="SANT/Myb"/>
</dbReference>
<gene>
    <name evidence="4" type="ORF">C8A01DRAFT_31618</name>
</gene>
<feature type="domain" description="HTH myb-type" evidence="3">
    <location>
        <begin position="115"/>
        <end position="162"/>
    </location>
</feature>
<dbReference type="InterPro" id="IPR009057">
    <property type="entry name" value="Homeodomain-like_sf"/>
</dbReference>
<feature type="region of interest" description="Disordered" evidence="1">
    <location>
        <begin position="161"/>
        <end position="228"/>
    </location>
</feature>
<evidence type="ECO:0000259" key="2">
    <source>
        <dbReference type="PROSITE" id="PS50090"/>
    </source>
</evidence>
<feature type="compositionally biased region" description="Polar residues" evidence="1">
    <location>
        <begin position="170"/>
        <end position="184"/>
    </location>
</feature>
<proteinExistence type="predicted"/>
<evidence type="ECO:0000313" key="4">
    <source>
        <dbReference type="EMBL" id="KAK4044301.1"/>
    </source>
</evidence>
<keyword evidence="5" id="KW-1185">Reference proteome</keyword>
<dbReference type="AlphaFoldDB" id="A0AAN6SW48"/>
<comment type="caution">
    <text evidence="4">The sequence shown here is derived from an EMBL/GenBank/DDBJ whole genome shotgun (WGS) entry which is preliminary data.</text>
</comment>
<dbReference type="PANTHER" id="PTHR45614:SF199">
    <property type="entry name" value="MYB-LIKE TRANSCRIPTION FACTOR (EUROFUNG)-RELATED"/>
    <property type="match status" value="1"/>
</dbReference>
<dbReference type="InterPro" id="IPR017930">
    <property type="entry name" value="Myb_dom"/>
</dbReference>
<protein>
    <submittedName>
        <fullName evidence="4">Uncharacterized protein</fullName>
    </submittedName>
</protein>
<feature type="domain" description="HTH myb-type" evidence="3">
    <location>
        <begin position="1"/>
        <end position="59"/>
    </location>
</feature>